<feature type="region of interest" description="Disordered" evidence="1">
    <location>
        <begin position="44"/>
        <end position="80"/>
    </location>
</feature>
<proteinExistence type="predicted"/>
<organism evidence="2">
    <name type="scientific">Arion vulgaris</name>
    <dbReference type="NCBI Taxonomy" id="1028688"/>
    <lineage>
        <taxon>Eukaryota</taxon>
        <taxon>Metazoa</taxon>
        <taxon>Spiralia</taxon>
        <taxon>Lophotrochozoa</taxon>
        <taxon>Mollusca</taxon>
        <taxon>Gastropoda</taxon>
        <taxon>Heterobranchia</taxon>
        <taxon>Euthyneura</taxon>
        <taxon>Panpulmonata</taxon>
        <taxon>Eupulmonata</taxon>
        <taxon>Stylommatophora</taxon>
        <taxon>Helicina</taxon>
        <taxon>Arionoidea</taxon>
        <taxon>Arionidae</taxon>
        <taxon>Arion</taxon>
    </lineage>
</organism>
<feature type="compositionally biased region" description="Basic and acidic residues" evidence="1">
    <location>
        <begin position="49"/>
        <end position="58"/>
    </location>
</feature>
<dbReference type="EMBL" id="HACG01042130">
    <property type="protein sequence ID" value="CEK88995.1"/>
    <property type="molecule type" value="Transcribed_RNA"/>
</dbReference>
<accession>A0A0B7BAB8</accession>
<reference evidence="2" key="1">
    <citation type="submission" date="2014-12" db="EMBL/GenBank/DDBJ databases">
        <title>Insight into the proteome of Arion vulgaris.</title>
        <authorList>
            <person name="Aradska J."/>
            <person name="Bulat T."/>
            <person name="Smidak R."/>
            <person name="Sarate P."/>
            <person name="Gangsoo J."/>
            <person name="Sialana F."/>
            <person name="Bilban M."/>
            <person name="Lubec G."/>
        </authorList>
    </citation>
    <scope>NUCLEOTIDE SEQUENCE</scope>
    <source>
        <tissue evidence="2">Skin</tissue>
    </source>
</reference>
<sequence>MSSSQWLPQAREVNLNNTLVKISCAEPTERTKQIPIEKELRKRHGMNRAHIEKTDQKHCKTGSFGARRERKYGEGLDIPG</sequence>
<dbReference type="AlphaFoldDB" id="A0A0B7BAB8"/>
<evidence type="ECO:0000313" key="2">
    <source>
        <dbReference type="EMBL" id="CEK88995.1"/>
    </source>
</evidence>
<protein>
    <submittedName>
        <fullName evidence="2">Uncharacterized protein</fullName>
    </submittedName>
</protein>
<gene>
    <name evidence="2" type="primary">ORF168343</name>
</gene>
<name>A0A0B7BAB8_9EUPU</name>
<evidence type="ECO:0000256" key="1">
    <source>
        <dbReference type="SAM" id="MobiDB-lite"/>
    </source>
</evidence>
<feature type="non-terminal residue" evidence="2">
    <location>
        <position position="80"/>
    </location>
</feature>